<dbReference type="EMBL" id="JABEBT010000120">
    <property type="protein sequence ID" value="KAF7631062.1"/>
    <property type="molecule type" value="Genomic_DNA"/>
</dbReference>
<feature type="non-terminal residue" evidence="2">
    <location>
        <position position="199"/>
    </location>
</feature>
<dbReference type="OrthoDB" id="5899728at2759"/>
<dbReference type="AlphaFoldDB" id="A0A8S9ZF21"/>
<organism evidence="2 3">
    <name type="scientific">Meloidogyne graminicola</name>
    <dbReference type="NCBI Taxonomy" id="189291"/>
    <lineage>
        <taxon>Eukaryota</taxon>
        <taxon>Metazoa</taxon>
        <taxon>Ecdysozoa</taxon>
        <taxon>Nematoda</taxon>
        <taxon>Chromadorea</taxon>
        <taxon>Rhabditida</taxon>
        <taxon>Tylenchina</taxon>
        <taxon>Tylenchomorpha</taxon>
        <taxon>Tylenchoidea</taxon>
        <taxon>Meloidogynidae</taxon>
        <taxon>Meloidogyninae</taxon>
        <taxon>Meloidogyne</taxon>
    </lineage>
</organism>
<sequence>LFYFSYNNIKTKYYITLIILNIIIIDSIVLYFFLTPILKFGESKISSNPIELILATLYKSNNIVTLLLPLLFSLISAFIYIIIGMLTKLTTALNNEAIKKLYRSLLLIVFVNLGCNIIYFSICTLFYFIFGTSITINIWFILTYSGAIYIFGNASSVLILCINSTEYREAYLEEFILIKSFFKRTFCNTVNPQSNINNN</sequence>
<keyword evidence="1" id="KW-1133">Transmembrane helix</keyword>
<feature type="transmembrane region" description="Helical" evidence="1">
    <location>
        <begin position="136"/>
        <end position="162"/>
    </location>
</feature>
<keyword evidence="1" id="KW-0812">Transmembrane</keyword>
<evidence type="ECO:0000313" key="2">
    <source>
        <dbReference type="EMBL" id="KAF7631062.1"/>
    </source>
</evidence>
<gene>
    <name evidence="2" type="ORF">Mgra_00008713</name>
</gene>
<name>A0A8S9ZF21_9BILA</name>
<feature type="transmembrane region" description="Helical" evidence="1">
    <location>
        <begin position="12"/>
        <end position="34"/>
    </location>
</feature>
<proteinExistence type="predicted"/>
<feature type="transmembrane region" description="Helical" evidence="1">
    <location>
        <begin position="104"/>
        <end position="130"/>
    </location>
</feature>
<accession>A0A8S9ZF21</accession>
<evidence type="ECO:0000313" key="3">
    <source>
        <dbReference type="Proteomes" id="UP000605970"/>
    </source>
</evidence>
<keyword evidence="1" id="KW-0472">Membrane</keyword>
<keyword evidence="3" id="KW-1185">Reference proteome</keyword>
<feature type="transmembrane region" description="Helical" evidence="1">
    <location>
        <begin position="63"/>
        <end position="83"/>
    </location>
</feature>
<comment type="caution">
    <text evidence="2">The sequence shown here is derived from an EMBL/GenBank/DDBJ whole genome shotgun (WGS) entry which is preliminary data.</text>
</comment>
<dbReference type="Proteomes" id="UP000605970">
    <property type="component" value="Unassembled WGS sequence"/>
</dbReference>
<reference evidence="2" key="1">
    <citation type="journal article" date="2020" name="Ecol. Evol.">
        <title>Genome structure and content of the rice root-knot nematode (Meloidogyne graminicola).</title>
        <authorList>
            <person name="Phan N.T."/>
            <person name="Danchin E.G.J."/>
            <person name="Klopp C."/>
            <person name="Perfus-Barbeoch L."/>
            <person name="Kozlowski D.K."/>
            <person name="Koutsovoulos G.D."/>
            <person name="Lopez-Roques C."/>
            <person name="Bouchez O."/>
            <person name="Zahm M."/>
            <person name="Besnard G."/>
            <person name="Bellafiore S."/>
        </authorList>
    </citation>
    <scope>NUCLEOTIDE SEQUENCE</scope>
    <source>
        <strain evidence="2">VN-18</strain>
    </source>
</reference>
<evidence type="ECO:0000256" key="1">
    <source>
        <dbReference type="SAM" id="Phobius"/>
    </source>
</evidence>
<protein>
    <submittedName>
        <fullName evidence="2">Uncharacterized protein</fullName>
    </submittedName>
</protein>